<dbReference type="EMBL" id="AE003849">
    <property type="protein sequence ID" value="AAF83392.1"/>
    <property type="molecule type" value="Genomic_DNA"/>
</dbReference>
<name>Q9PFS5_XYLFA</name>
<reference evidence="1 2" key="1">
    <citation type="journal article" date="2000" name="Nature">
        <title>The genome sequence of the plant pathogen Xylella fastidiosa.</title>
        <authorList>
            <person name="Simpson A.J."/>
            <person name="Reinach F.C."/>
            <person name="Arruda P."/>
            <person name="Abreu F.A."/>
            <person name="Acencio M."/>
            <person name="Alvarenga R."/>
            <person name="Alves L.M."/>
            <person name="Araya J.E."/>
            <person name="Baia G.S."/>
            <person name="Baptista C.S."/>
            <person name="Barros M.H."/>
            <person name="Bonaccorsi E.D."/>
            <person name="Bordin S."/>
            <person name="Bove J.M."/>
            <person name="Briones M.R."/>
            <person name="Bueno M.R."/>
            <person name="Camargo A.A."/>
            <person name="Camargo L.E."/>
            <person name="Carraro D.M."/>
            <person name="Carrer H."/>
            <person name="Colauto N.B."/>
            <person name="Colombo C."/>
            <person name="Costa F.F."/>
            <person name="Costa M.C."/>
            <person name="Costa-Neto C.M."/>
            <person name="Coutinho L.L."/>
            <person name="Cristofani M."/>
            <person name="Dias-Neto E."/>
            <person name="Docena C."/>
            <person name="El-Dorry H."/>
            <person name="Facincani A.P."/>
            <person name="Ferreira A.J."/>
            <person name="Ferreira V.C."/>
            <person name="Ferro J.A."/>
            <person name="Fraga J.S."/>
            <person name="Franca S.C."/>
            <person name="Franco M.C."/>
            <person name="Frohme M."/>
            <person name="Furlan L.R."/>
            <person name="Garnier M."/>
            <person name="Goldman G.H."/>
            <person name="Goldman M.H."/>
            <person name="Gomes S.L."/>
            <person name="Gruber A."/>
            <person name="Ho P.L."/>
            <person name="Hoheisel J.D."/>
            <person name="Junqueira M.L."/>
            <person name="Kemper E.L."/>
            <person name="Kitajima J.P."/>
            <person name="Krieger J.E."/>
            <person name="Kuramae E.E."/>
            <person name="Laigret F."/>
            <person name="Lambais M.R."/>
            <person name="Leite L.C."/>
            <person name="Lemos E.G."/>
            <person name="Lemos M.V."/>
            <person name="Lopes S.A."/>
            <person name="Lopes C.R."/>
            <person name="Machado J.A."/>
            <person name="Machado M.A."/>
            <person name="Madeira A.M."/>
            <person name="Madeira H.M."/>
            <person name="Marino C.L."/>
            <person name="Marques M.V."/>
            <person name="Martins E.A."/>
            <person name="Martins E.M."/>
            <person name="Matsukuma A.Y."/>
            <person name="Menck C.F."/>
            <person name="Miracca E.C."/>
            <person name="Miyaki C.Y."/>
            <person name="Monteriro-Vitorello C.B."/>
            <person name="Moon D.H."/>
            <person name="Nagai M.A."/>
            <person name="Nascimento A.L."/>
            <person name="Netto L.E."/>
            <person name="Nhani A.Jr."/>
            <person name="Nobrega F.G."/>
            <person name="Nunes L.R."/>
            <person name="Oliveira M.A."/>
            <person name="de Oliveira M.C."/>
            <person name="de Oliveira R.C."/>
            <person name="Palmieri D.A."/>
            <person name="Paris A."/>
            <person name="Peixoto B.R."/>
            <person name="Pereira G.A."/>
            <person name="Pereira H.A.Jr."/>
            <person name="Pesquero J.B."/>
            <person name="Quaggio R.B."/>
            <person name="Roberto P.G."/>
            <person name="Rodrigues V."/>
            <person name="de M Rosa A.J."/>
            <person name="de Rosa V.E.Jr."/>
            <person name="de Sa R.G."/>
            <person name="Santelli R.V."/>
            <person name="Sawasaki H.E."/>
            <person name="da Silva A.C."/>
            <person name="da Silva A.M."/>
            <person name="da Silva F.R."/>
            <person name="da Silva W.A.Jr."/>
            <person name="da Silveira J.F."/>
            <person name="Silvestri M.L."/>
            <person name="Siqueira W.J."/>
            <person name="de Souza A.A."/>
            <person name="de Souza A.P."/>
            <person name="Terenzi M.F."/>
            <person name="Truffi D."/>
            <person name="Tsai S.M."/>
            <person name="Tsuhako M.H."/>
            <person name="Vallada H."/>
            <person name="Van Sluys M.A."/>
            <person name="Verjovski-Almeida S."/>
            <person name="Vettore A.L."/>
            <person name="Zago M.A."/>
            <person name="Zatz M."/>
            <person name="Meidanis J."/>
            <person name="Setubal J.C."/>
        </authorList>
    </citation>
    <scope>NUCLEOTIDE SEQUENCE [LARGE SCALE GENOMIC DNA]</scope>
    <source>
        <strain evidence="1 2">9a5c</strain>
    </source>
</reference>
<evidence type="ECO:0000313" key="2">
    <source>
        <dbReference type="Proteomes" id="UP000000812"/>
    </source>
</evidence>
<dbReference type="HOGENOM" id="CLU_2884960_0_0_6"/>
<accession>Q9PFS5</accession>
<gene>
    <name evidence="1" type="ordered locus">XF_0582</name>
</gene>
<dbReference type="STRING" id="160492.XF_0582"/>
<proteinExistence type="predicted"/>
<dbReference type="AlphaFoldDB" id="Q9PFS5"/>
<dbReference type="PIR" id="H82788">
    <property type="entry name" value="H82788"/>
</dbReference>
<protein>
    <submittedName>
        <fullName evidence="1">Uncharacterized protein</fullName>
    </submittedName>
</protein>
<evidence type="ECO:0000313" key="1">
    <source>
        <dbReference type="EMBL" id="AAF83392.1"/>
    </source>
</evidence>
<sequence>MHICQYVASSICFLGPHDQVMPCLPGTVVRLIGRFCLCLLGISKNDLYFPALFKWFMVRVECR</sequence>
<dbReference type="KEGG" id="xfa:XF_0582"/>
<dbReference type="Proteomes" id="UP000000812">
    <property type="component" value="Chromosome"/>
</dbReference>
<organism evidence="1 2">
    <name type="scientific">Xylella fastidiosa (strain 9a5c)</name>
    <dbReference type="NCBI Taxonomy" id="160492"/>
    <lineage>
        <taxon>Bacteria</taxon>
        <taxon>Pseudomonadati</taxon>
        <taxon>Pseudomonadota</taxon>
        <taxon>Gammaproteobacteria</taxon>
        <taxon>Lysobacterales</taxon>
        <taxon>Lysobacteraceae</taxon>
        <taxon>Xylella</taxon>
    </lineage>
</organism>